<feature type="transmembrane region" description="Helical" evidence="1">
    <location>
        <begin position="92"/>
        <end position="113"/>
    </location>
</feature>
<dbReference type="Proteomes" id="UP000056450">
    <property type="component" value="Unassembled WGS sequence"/>
</dbReference>
<evidence type="ECO:0000256" key="1">
    <source>
        <dbReference type="SAM" id="Phobius"/>
    </source>
</evidence>
<name>A0AAP1G936_9BURK</name>
<gene>
    <name evidence="2" type="ORF">WI41_18225</name>
</gene>
<comment type="caution">
    <text evidence="2">The sequence shown here is derived from an EMBL/GenBank/DDBJ whole genome shotgun (WGS) entry which is preliminary data.</text>
</comment>
<reference evidence="2 3" key="1">
    <citation type="submission" date="2015-11" db="EMBL/GenBank/DDBJ databases">
        <title>Expanding the genomic diversity of Burkholderia species for the development of highly accurate diagnostics.</title>
        <authorList>
            <person name="Sahl J."/>
            <person name="Keim P."/>
            <person name="Wagner D."/>
        </authorList>
    </citation>
    <scope>NUCLEOTIDE SEQUENCE [LARGE SCALE GENOMIC DNA]</scope>
    <source>
        <strain evidence="2 3">RF32-BP12</strain>
    </source>
</reference>
<dbReference type="EMBL" id="LOTQ01000029">
    <property type="protein sequence ID" value="KVA05257.1"/>
    <property type="molecule type" value="Genomic_DNA"/>
</dbReference>
<keyword evidence="1" id="KW-1133">Transmembrane helix</keyword>
<feature type="transmembrane region" description="Helical" evidence="1">
    <location>
        <begin position="21"/>
        <end position="41"/>
    </location>
</feature>
<evidence type="ECO:0000313" key="2">
    <source>
        <dbReference type="EMBL" id="KVA05257.1"/>
    </source>
</evidence>
<feature type="transmembrane region" description="Helical" evidence="1">
    <location>
        <begin position="53"/>
        <end position="80"/>
    </location>
</feature>
<proteinExistence type="predicted"/>
<dbReference type="RefSeq" id="WP_059546336.1">
    <property type="nucleotide sequence ID" value="NZ_LOTQ01000029.1"/>
</dbReference>
<organism evidence="2 3">
    <name type="scientific">Burkholderia latens</name>
    <dbReference type="NCBI Taxonomy" id="488446"/>
    <lineage>
        <taxon>Bacteria</taxon>
        <taxon>Pseudomonadati</taxon>
        <taxon>Pseudomonadota</taxon>
        <taxon>Betaproteobacteria</taxon>
        <taxon>Burkholderiales</taxon>
        <taxon>Burkholderiaceae</taxon>
        <taxon>Burkholderia</taxon>
        <taxon>Burkholderia cepacia complex</taxon>
    </lineage>
</organism>
<keyword evidence="1" id="KW-0472">Membrane</keyword>
<dbReference type="AlphaFoldDB" id="A0AAP1G936"/>
<keyword evidence="1" id="KW-0812">Transmembrane</keyword>
<accession>A0AAP1G936</accession>
<sequence length="115" mass="12606">MNESQDIESAESGPSSGAITLAIATFIGLWIPWIGFAYWYVEFGGFHSGIFTAGTTGFLLFTAATWVVTPLFTLIYVVYAMRSALRNTYDQVMFAIECLILLGMWAVAASPFVGR</sequence>
<evidence type="ECO:0000313" key="3">
    <source>
        <dbReference type="Proteomes" id="UP000056450"/>
    </source>
</evidence>
<protein>
    <submittedName>
        <fullName evidence="2">Uncharacterized protein</fullName>
    </submittedName>
</protein>